<dbReference type="InterPro" id="IPR036188">
    <property type="entry name" value="FAD/NAD-bd_sf"/>
</dbReference>
<dbReference type="InterPro" id="IPR007867">
    <property type="entry name" value="GMC_OxRtase_C"/>
</dbReference>
<feature type="non-terminal residue" evidence="5">
    <location>
        <position position="1114"/>
    </location>
</feature>
<keyword evidence="6" id="KW-1185">Reference proteome</keyword>
<dbReference type="Proteomes" id="UP000668214">
    <property type="component" value="Unassembled WGS sequence"/>
</dbReference>
<evidence type="ECO:0000259" key="3">
    <source>
        <dbReference type="PROSITE" id="PS00623"/>
    </source>
</evidence>
<dbReference type="Pfam" id="PF05199">
    <property type="entry name" value="GMC_oxred_C"/>
    <property type="match status" value="2"/>
</dbReference>
<evidence type="ECO:0000259" key="4">
    <source>
        <dbReference type="PROSITE" id="PS00624"/>
    </source>
</evidence>
<gene>
    <name evidence="5" type="primary">Gld_9</name>
    <name evidence="5" type="ORF">G6Z78_0011144</name>
</gene>
<evidence type="ECO:0000256" key="1">
    <source>
        <dbReference type="ARBA" id="ARBA00010790"/>
    </source>
</evidence>
<dbReference type="Gene3D" id="3.30.560.10">
    <property type="entry name" value="Glucose Oxidase, domain 3"/>
    <property type="match status" value="2"/>
</dbReference>
<feature type="domain" description="Glucose-methanol-choline oxidoreductase N-terminal" evidence="4">
    <location>
        <begin position="801"/>
        <end position="815"/>
    </location>
</feature>
<dbReference type="InterPro" id="IPR000172">
    <property type="entry name" value="GMC_OxRdtase_N"/>
</dbReference>
<protein>
    <submittedName>
        <fullName evidence="5">DHGL dehydrogenase</fullName>
    </submittedName>
</protein>
<feature type="domain" description="Glucose-methanol-choline oxidoreductase N-terminal" evidence="4">
    <location>
        <begin position="311"/>
        <end position="325"/>
    </location>
</feature>
<feature type="domain" description="Glucose-methanol-choline oxidoreductase N-terminal" evidence="3">
    <location>
        <begin position="135"/>
        <end position="158"/>
    </location>
</feature>
<dbReference type="Gene3D" id="3.50.50.60">
    <property type="entry name" value="FAD/NAD(P)-binding domain"/>
    <property type="match status" value="2"/>
</dbReference>
<dbReference type="SUPFAM" id="SSF51905">
    <property type="entry name" value="FAD/NAD(P)-binding domain"/>
    <property type="match status" value="2"/>
</dbReference>
<dbReference type="PANTHER" id="PTHR11552:SF227">
    <property type="entry name" value="GLUCOSE DEHYDROGENASE [FAD, QUINONE]-LIKE PROTEIN"/>
    <property type="match status" value="1"/>
</dbReference>
<evidence type="ECO:0000313" key="5">
    <source>
        <dbReference type="EMBL" id="KAG5308958.1"/>
    </source>
</evidence>
<accession>A0A836JDK4</accession>
<evidence type="ECO:0000313" key="6">
    <source>
        <dbReference type="Proteomes" id="UP000668214"/>
    </source>
</evidence>
<keyword evidence="2" id="KW-0274">FAD</keyword>
<name>A0A836JDK4_9HYME</name>
<evidence type="ECO:0000256" key="2">
    <source>
        <dbReference type="RuleBase" id="RU003968"/>
    </source>
</evidence>
<dbReference type="GO" id="GO:0050660">
    <property type="term" value="F:flavin adenine dinucleotide binding"/>
    <property type="evidence" value="ECO:0007669"/>
    <property type="project" value="InterPro"/>
</dbReference>
<dbReference type="SUPFAM" id="SSF54373">
    <property type="entry name" value="FAD-linked reductases, C-terminal domain"/>
    <property type="match status" value="2"/>
</dbReference>
<proteinExistence type="inferred from homology"/>
<reference evidence="5" key="1">
    <citation type="submission" date="2020-02" db="EMBL/GenBank/DDBJ databases">
        <title>Relaxed selection underlies rapid genomic changes in the transitions from sociality to social parasitism in ants.</title>
        <authorList>
            <person name="Bi X."/>
        </authorList>
    </citation>
    <scope>NUCLEOTIDE SEQUENCE</scope>
    <source>
        <strain evidence="5">BGI-DK2014c</strain>
        <tissue evidence="5">Whole body</tissue>
    </source>
</reference>
<keyword evidence="2" id="KW-0285">Flavoprotein</keyword>
<feature type="non-terminal residue" evidence="5">
    <location>
        <position position="1"/>
    </location>
</feature>
<dbReference type="InterPro" id="IPR012132">
    <property type="entry name" value="GMC_OxRdtase"/>
</dbReference>
<sequence length="1114" mass="124898">MGIESFVTESLTSASTGGFSLLFPILAAALAYFQYEALDNEAPPINIPSEMLLSSYHFIVIGGGSAGAVVATRLSEIEDWNVLLLEAGGDEPEVSDVPLLAGYLQLSQLDWQYKTEAQDDACLAMENNRCNWPRGKVLGGSSVLNYMLYLRGNKRDYDIWEQQGNPGWGYRNILHYFKKSEDNQNPYLIHTPYHAKGGYLTVQEAPWHTPLAAAFVQAGQEMGYENRDINGEFQTGFMVAQGTIRRGSRCSSAKAFLRPARLRKNLHVAMHAHATKVLIHPKTKHIYGVEFVRDNKVFRVRAKNEVIVSGGAINSPQLLMLSGIGPKDHLRELGIPVIQDSKVGSNLQDHIGLGGLTFMVNQKISIVEKRMQNVQTVMQYVALGSGPLTVLGGVEGIAFINTKYANASLDFPDIELHFVSGSTNSDGGRQLRKVHGLTKKFYDAVFGPINDKDTWSVLPMLLRPKSRGVMKLRSKNPFDYPLIYPNYFKETEDIATLIEGVKICVALSKTDAFKRFGSELNSHQFPGCKHIPMYTDSYWECMIRYYSVTIYHPVGTCKMGPYWDPEAVVDPQLRVYGVTGLRVIDASIMPNLVSGNTNGPAIMIGKDNYMERQIQHHLSNTYIRVLGGSSVLNAMLYIRGNKRDYDSWAALGNVGWDYESVLPYFKRSEDARVKELANSPYHNKNGYLTVEYFKYNPPIANYIVHSGEELRYKVHDVNGVNQTGFTHSFGTLRDGLRCSTAKAYLRPASKRKNLYVSLESFVEKILVRKDDKSKVAQGVLFRKGKRRFIVGAKREVILSAGAIQSPQLLMLSGIGPRHHLEKMNISVVHHAPGVGQNLQDHVGMGGIIYIIDPPHSMPERNKFSMKLSEITKLRNIREMLWNNSGPLYTTAYSAGMAFFNTKYADGFDYPDIQLIFSAFSDYGILAANLYGIESSTATRLYENITEDTQAFGIFPLLLRPRSRGFIELKSTDPNEAPAIVPNYFEDSRDLQVLVESVRFMERIRRTRLMRKLNARLNPNPIPGCSQFDSSSDKYWACYARHFTSTIYHPVGTCKMGLASDCYAVVDTRLRVHGIARLRVIDASIMPYLVSGNINAPTIMIAEKGADMIKEDWQS</sequence>
<comment type="similarity">
    <text evidence="1 2">Belongs to the GMC oxidoreductase family.</text>
</comment>
<dbReference type="PROSITE" id="PS00623">
    <property type="entry name" value="GMC_OXRED_1"/>
    <property type="match status" value="1"/>
</dbReference>
<dbReference type="EMBL" id="JAANIA010002862">
    <property type="protein sequence ID" value="KAG5308958.1"/>
    <property type="molecule type" value="Genomic_DNA"/>
</dbReference>
<organism evidence="5 6">
    <name type="scientific">Pseudoatta argentina</name>
    <dbReference type="NCBI Taxonomy" id="621737"/>
    <lineage>
        <taxon>Eukaryota</taxon>
        <taxon>Metazoa</taxon>
        <taxon>Ecdysozoa</taxon>
        <taxon>Arthropoda</taxon>
        <taxon>Hexapoda</taxon>
        <taxon>Insecta</taxon>
        <taxon>Pterygota</taxon>
        <taxon>Neoptera</taxon>
        <taxon>Endopterygota</taxon>
        <taxon>Hymenoptera</taxon>
        <taxon>Apocrita</taxon>
        <taxon>Aculeata</taxon>
        <taxon>Formicoidea</taxon>
        <taxon>Formicidae</taxon>
        <taxon>Myrmicinae</taxon>
        <taxon>Pseudoatta</taxon>
    </lineage>
</organism>
<dbReference type="AlphaFoldDB" id="A0A836JDK4"/>
<dbReference type="GO" id="GO:0016614">
    <property type="term" value="F:oxidoreductase activity, acting on CH-OH group of donors"/>
    <property type="evidence" value="ECO:0007669"/>
    <property type="project" value="InterPro"/>
</dbReference>
<dbReference type="Pfam" id="PF00732">
    <property type="entry name" value="GMC_oxred_N"/>
    <property type="match status" value="2"/>
</dbReference>
<dbReference type="PANTHER" id="PTHR11552">
    <property type="entry name" value="GLUCOSE-METHANOL-CHOLINE GMC OXIDOREDUCTASE"/>
    <property type="match status" value="1"/>
</dbReference>
<dbReference type="PROSITE" id="PS00624">
    <property type="entry name" value="GMC_OXRED_2"/>
    <property type="match status" value="2"/>
</dbReference>
<comment type="caution">
    <text evidence="5">The sequence shown here is derived from an EMBL/GenBank/DDBJ whole genome shotgun (WGS) entry which is preliminary data.</text>
</comment>